<sequence length="362" mass="39504">MTSAASRRVRVGIVGVGNCASALVQGLSHYRDAHENEPVPGLMHPELGGYRVRDVEISAAFDINAHKVGRDVSEAILAPPNNTVRFATVPPLGVTVARGRTLDGIGRWLKEDVPESHEPEADISAVLKQSRTDVLVSYLPVGSQQATEYYAERALDAGCAFVNCIPVFIASNDNWRRRFAARGLPLIGDDIKSQVGATIVHRVLANLFGERGVRLARTYQLNFGGNSDFKNMLERERLDSKKISKTRAVSSQLDVPLAPDDIHIGPSDHVPWLEDRKWAHIRMEGVGFGGTPLNLELKLEVWDSPNSAGVVIDAVRCAKLALDRGIGGALEAPSSYFMKSPPVQFTDHEARVRLESFIDGEG</sequence>
<dbReference type="SUPFAM" id="SSF55347">
    <property type="entry name" value="Glyceraldehyde-3-phosphate dehydrogenase-like, C-terminal domain"/>
    <property type="match status" value="1"/>
</dbReference>
<evidence type="ECO:0000313" key="3">
    <source>
        <dbReference type="EMBL" id="RAI45089.1"/>
    </source>
</evidence>
<dbReference type="RefSeq" id="WP_111418109.1">
    <property type="nucleotide sequence ID" value="NZ_NPEX01000025.1"/>
</dbReference>
<dbReference type="GO" id="GO:0004512">
    <property type="term" value="F:inositol-3-phosphate synthase activity"/>
    <property type="evidence" value="ECO:0007669"/>
    <property type="project" value="InterPro"/>
</dbReference>
<proteinExistence type="inferred from homology"/>
<feature type="domain" description="Myo-inositol-1-phosphate synthase GAPDH-like" evidence="2">
    <location>
        <begin position="196"/>
        <end position="304"/>
    </location>
</feature>
<accession>A0A327L2C0</accession>
<comment type="similarity">
    <text evidence="1">Belongs to the myo-inositol 1-phosphate synthase family.</text>
</comment>
<dbReference type="OrthoDB" id="9766811at2"/>
<protein>
    <submittedName>
        <fullName evidence="3">Inositol-3-phosphate synthase</fullName>
    </submittedName>
</protein>
<evidence type="ECO:0000256" key="1">
    <source>
        <dbReference type="ARBA" id="ARBA00010813"/>
    </source>
</evidence>
<dbReference type="PANTHER" id="PTHR43125">
    <property type="entry name" value="INOSITOL-3-PHOSPHATE SYNTHASE"/>
    <property type="match status" value="1"/>
</dbReference>
<comment type="caution">
    <text evidence="3">The sequence shown here is derived from an EMBL/GenBank/DDBJ whole genome shotgun (WGS) entry which is preliminary data.</text>
</comment>
<dbReference type="Proteomes" id="UP000249130">
    <property type="component" value="Unassembled WGS sequence"/>
</dbReference>
<dbReference type="PANTHER" id="PTHR43125:SF1">
    <property type="entry name" value="INOSITOL-3-PHOSPHATE SYNTHASE"/>
    <property type="match status" value="1"/>
</dbReference>
<name>A0A327L2C0_9BRAD</name>
<dbReference type="InterPro" id="IPR052199">
    <property type="entry name" value="MIPS"/>
</dbReference>
<dbReference type="SUPFAM" id="SSF51735">
    <property type="entry name" value="NAD(P)-binding Rossmann-fold domains"/>
    <property type="match status" value="1"/>
</dbReference>
<dbReference type="InterPro" id="IPR002587">
    <property type="entry name" value="Myo-inos-1-P_Synthase"/>
</dbReference>
<dbReference type="Pfam" id="PF01658">
    <property type="entry name" value="Inos-1-P_synth"/>
    <property type="match status" value="1"/>
</dbReference>
<dbReference type="AlphaFoldDB" id="A0A327L2C0"/>
<gene>
    <name evidence="3" type="ORF">CH341_05915</name>
</gene>
<reference evidence="3 4" key="1">
    <citation type="submission" date="2017-07" db="EMBL/GenBank/DDBJ databases">
        <title>Draft Genome Sequences of Select Purple Nonsulfur Bacteria.</title>
        <authorList>
            <person name="Lasarre B."/>
            <person name="Mckinlay J.B."/>
        </authorList>
    </citation>
    <scope>NUCLEOTIDE SEQUENCE [LARGE SCALE GENOMIC DNA]</scope>
    <source>
        <strain evidence="3 4">DSM 5909</strain>
    </source>
</reference>
<dbReference type="GO" id="GO:0008654">
    <property type="term" value="P:phospholipid biosynthetic process"/>
    <property type="evidence" value="ECO:0007669"/>
    <property type="project" value="InterPro"/>
</dbReference>
<dbReference type="Gene3D" id="3.30.360.10">
    <property type="entry name" value="Dihydrodipicolinate Reductase, domain 2"/>
    <property type="match status" value="1"/>
</dbReference>
<organism evidence="3 4">
    <name type="scientific">Rhodoplanes roseus</name>
    <dbReference type="NCBI Taxonomy" id="29409"/>
    <lineage>
        <taxon>Bacteria</taxon>
        <taxon>Pseudomonadati</taxon>
        <taxon>Pseudomonadota</taxon>
        <taxon>Alphaproteobacteria</taxon>
        <taxon>Hyphomicrobiales</taxon>
        <taxon>Nitrobacteraceae</taxon>
        <taxon>Rhodoplanes</taxon>
    </lineage>
</organism>
<keyword evidence="4" id="KW-1185">Reference proteome</keyword>
<dbReference type="PIRSF" id="PIRSF015578">
    <property type="entry name" value="Myoinos-ppht_syn"/>
    <property type="match status" value="1"/>
</dbReference>
<dbReference type="Gene3D" id="3.40.50.720">
    <property type="entry name" value="NAD(P)-binding Rossmann-like Domain"/>
    <property type="match status" value="1"/>
</dbReference>
<dbReference type="InterPro" id="IPR013021">
    <property type="entry name" value="Myo-inos-1-P_Synthase_GAPDH"/>
</dbReference>
<evidence type="ECO:0000313" key="4">
    <source>
        <dbReference type="Proteomes" id="UP000249130"/>
    </source>
</evidence>
<dbReference type="GO" id="GO:0006021">
    <property type="term" value="P:inositol biosynthetic process"/>
    <property type="evidence" value="ECO:0007669"/>
    <property type="project" value="InterPro"/>
</dbReference>
<dbReference type="InterPro" id="IPR036291">
    <property type="entry name" value="NAD(P)-bd_dom_sf"/>
</dbReference>
<dbReference type="EMBL" id="NPEX01000025">
    <property type="protein sequence ID" value="RAI45089.1"/>
    <property type="molecule type" value="Genomic_DNA"/>
</dbReference>
<evidence type="ECO:0000259" key="2">
    <source>
        <dbReference type="Pfam" id="PF01658"/>
    </source>
</evidence>